<evidence type="ECO:0000313" key="2">
    <source>
        <dbReference type="Proteomes" id="UP001596163"/>
    </source>
</evidence>
<proteinExistence type="predicted"/>
<dbReference type="Proteomes" id="UP001596163">
    <property type="component" value="Unassembled WGS sequence"/>
</dbReference>
<reference evidence="2" key="1">
    <citation type="journal article" date="2019" name="Int. J. Syst. Evol. Microbiol.">
        <title>The Global Catalogue of Microorganisms (GCM) 10K type strain sequencing project: providing services to taxonomists for standard genome sequencing and annotation.</title>
        <authorList>
            <consortium name="The Broad Institute Genomics Platform"/>
            <consortium name="The Broad Institute Genome Sequencing Center for Infectious Disease"/>
            <person name="Wu L."/>
            <person name="Ma J."/>
        </authorList>
    </citation>
    <scope>NUCLEOTIDE SEQUENCE [LARGE SCALE GENOMIC DNA]</scope>
    <source>
        <strain evidence="2">CGMCC 1.7030</strain>
    </source>
</reference>
<organism evidence="1 2">
    <name type="scientific">Algoriphagus aquatilis</name>
    <dbReference type="NCBI Taxonomy" id="490186"/>
    <lineage>
        <taxon>Bacteria</taxon>
        <taxon>Pseudomonadati</taxon>
        <taxon>Bacteroidota</taxon>
        <taxon>Cytophagia</taxon>
        <taxon>Cytophagales</taxon>
        <taxon>Cyclobacteriaceae</taxon>
        <taxon>Algoriphagus</taxon>
    </lineage>
</organism>
<accession>A0ABW0BSW6</accession>
<evidence type="ECO:0008006" key="3">
    <source>
        <dbReference type="Google" id="ProtNLM"/>
    </source>
</evidence>
<evidence type="ECO:0000313" key="1">
    <source>
        <dbReference type="EMBL" id="MFC5190696.1"/>
    </source>
</evidence>
<name>A0ABW0BSW6_9BACT</name>
<protein>
    <recommendedName>
        <fullName evidence="3">Lipoprotein</fullName>
    </recommendedName>
</protein>
<dbReference type="RefSeq" id="WP_377912028.1">
    <property type="nucleotide sequence ID" value="NZ_JBHSKS010000002.1"/>
</dbReference>
<dbReference type="PROSITE" id="PS51257">
    <property type="entry name" value="PROKAR_LIPOPROTEIN"/>
    <property type="match status" value="1"/>
</dbReference>
<dbReference type="EMBL" id="JBHSKS010000002">
    <property type="protein sequence ID" value="MFC5190696.1"/>
    <property type="molecule type" value="Genomic_DNA"/>
</dbReference>
<sequence>MRNRGTQLFSLLFVIAMIQSCIRIDEDPYNRCPSPKAANAVGIKQVFFSPYKNQRYATASDTVSISDFRYNFELDLSLIGNSNSSDSSLAYPLVCEETFRIENISNLAVILTNPFAGLPVGTDISYALLTPEGKNIAQLKTFDQVSVYFGAKLTLKPNTITQLKSRIFVFFKDGSRSYLDATSPYLKTN</sequence>
<gene>
    <name evidence="1" type="ORF">ACFPIK_02880</name>
</gene>
<comment type="caution">
    <text evidence="1">The sequence shown here is derived from an EMBL/GenBank/DDBJ whole genome shotgun (WGS) entry which is preliminary data.</text>
</comment>
<keyword evidence="2" id="KW-1185">Reference proteome</keyword>